<gene>
    <name evidence="1" type="ORF">H9756_04765</name>
</gene>
<comment type="caution">
    <text evidence="1">The sequence shown here is derived from an EMBL/GenBank/DDBJ whole genome shotgun (WGS) entry which is preliminary data.</text>
</comment>
<sequence length="47" mass="5049">MEKVKAPEDDVKPANGVFEAKPSSPFAGFVFNHLSEPLIFPELCSGA</sequence>
<dbReference type="EMBL" id="DWWI01000101">
    <property type="protein sequence ID" value="HJC42982.1"/>
    <property type="molecule type" value="Genomic_DNA"/>
</dbReference>
<dbReference type="Proteomes" id="UP000823895">
    <property type="component" value="Unassembled WGS sequence"/>
</dbReference>
<reference evidence="1" key="2">
    <citation type="submission" date="2021-04" db="EMBL/GenBank/DDBJ databases">
        <authorList>
            <person name="Gilroy R."/>
        </authorList>
    </citation>
    <scope>NUCLEOTIDE SEQUENCE</scope>
    <source>
        <strain evidence="1">CHK165-2605</strain>
    </source>
</reference>
<proteinExistence type="predicted"/>
<organism evidence="1 2">
    <name type="scientific">Candidatus Mediterraneibacter gallistercoris</name>
    <dbReference type="NCBI Taxonomy" id="2838671"/>
    <lineage>
        <taxon>Bacteria</taxon>
        <taxon>Bacillati</taxon>
        <taxon>Bacillota</taxon>
        <taxon>Clostridia</taxon>
        <taxon>Lachnospirales</taxon>
        <taxon>Lachnospiraceae</taxon>
        <taxon>Mediterraneibacter</taxon>
    </lineage>
</organism>
<protein>
    <submittedName>
        <fullName evidence="1">Uncharacterized protein</fullName>
    </submittedName>
</protein>
<dbReference type="AlphaFoldDB" id="A0A9D2P3M4"/>
<evidence type="ECO:0000313" key="2">
    <source>
        <dbReference type="Proteomes" id="UP000823895"/>
    </source>
</evidence>
<evidence type="ECO:0000313" key="1">
    <source>
        <dbReference type="EMBL" id="HJC42982.1"/>
    </source>
</evidence>
<reference evidence="1" key="1">
    <citation type="journal article" date="2021" name="PeerJ">
        <title>Extensive microbial diversity within the chicken gut microbiome revealed by metagenomics and culture.</title>
        <authorList>
            <person name="Gilroy R."/>
            <person name="Ravi A."/>
            <person name="Getino M."/>
            <person name="Pursley I."/>
            <person name="Horton D.L."/>
            <person name="Alikhan N.F."/>
            <person name="Baker D."/>
            <person name="Gharbi K."/>
            <person name="Hall N."/>
            <person name="Watson M."/>
            <person name="Adriaenssens E.M."/>
            <person name="Foster-Nyarko E."/>
            <person name="Jarju S."/>
            <person name="Secka A."/>
            <person name="Antonio M."/>
            <person name="Oren A."/>
            <person name="Chaudhuri R.R."/>
            <person name="La Ragione R."/>
            <person name="Hildebrand F."/>
            <person name="Pallen M.J."/>
        </authorList>
    </citation>
    <scope>NUCLEOTIDE SEQUENCE</scope>
    <source>
        <strain evidence="1">CHK165-2605</strain>
    </source>
</reference>
<accession>A0A9D2P3M4</accession>
<name>A0A9D2P3M4_9FIRM</name>